<keyword evidence="2" id="KW-0547">Nucleotide-binding</keyword>
<dbReference type="PANTHER" id="PTHR24223">
    <property type="entry name" value="ATP-BINDING CASSETTE SUB-FAMILY C"/>
    <property type="match status" value="1"/>
</dbReference>
<proteinExistence type="predicted"/>
<dbReference type="GO" id="GO:0016020">
    <property type="term" value="C:membrane"/>
    <property type="evidence" value="ECO:0007669"/>
    <property type="project" value="InterPro"/>
</dbReference>
<reference evidence="7 8" key="1">
    <citation type="submission" date="2024-01" db="EMBL/GenBank/DDBJ databases">
        <title>The complete chloroplast genome sequence of Lithospermum erythrorhizon: insights into the phylogenetic relationship among Boraginaceae species and the maternal lineages of purple gromwells.</title>
        <authorList>
            <person name="Okada T."/>
            <person name="Watanabe K."/>
        </authorList>
    </citation>
    <scope>NUCLEOTIDE SEQUENCE [LARGE SCALE GENOMIC DNA]</scope>
</reference>
<dbReference type="AlphaFoldDB" id="A0AAV3P7A6"/>
<dbReference type="GO" id="GO:0005524">
    <property type="term" value="F:ATP binding"/>
    <property type="evidence" value="ECO:0007669"/>
    <property type="project" value="UniProtKB-KW"/>
</dbReference>
<keyword evidence="3 7" id="KW-0067">ATP-binding</keyword>
<keyword evidence="4 6" id="KW-1133">Transmembrane helix</keyword>
<evidence type="ECO:0000256" key="3">
    <source>
        <dbReference type="ARBA" id="ARBA00022840"/>
    </source>
</evidence>
<organism evidence="7 8">
    <name type="scientific">Lithospermum erythrorhizon</name>
    <name type="common">Purple gromwell</name>
    <name type="synonym">Lithospermum officinale var. erythrorhizon</name>
    <dbReference type="NCBI Taxonomy" id="34254"/>
    <lineage>
        <taxon>Eukaryota</taxon>
        <taxon>Viridiplantae</taxon>
        <taxon>Streptophyta</taxon>
        <taxon>Embryophyta</taxon>
        <taxon>Tracheophyta</taxon>
        <taxon>Spermatophyta</taxon>
        <taxon>Magnoliopsida</taxon>
        <taxon>eudicotyledons</taxon>
        <taxon>Gunneridae</taxon>
        <taxon>Pentapetalae</taxon>
        <taxon>asterids</taxon>
        <taxon>lamiids</taxon>
        <taxon>Boraginales</taxon>
        <taxon>Boraginaceae</taxon>
        <taxon>Boraginoideae</taxon>
        <taxon>Lithospermeae</taxon>
        <taxon>Lithospermum</taxon>
    </lineage>
</organism>
<dbReference type="InterPro" id="IPR050173">
    <property type="entry name" value="ABC_transporter_C-like"/>
</dbReference>
<accession>A0AAV3P7A6</accession>
<evidence type="ECO:0000256" key="1">
    <source>
        <dbReference type="ARBA" id="ARBA00022692"/>
    </source>
</evidence>
<protein>
    <submittedName>
        <fullName evidence="7">ATP-binding cassette</fullName>
    </submittedName>
</protein>
<evidence type="ECO:0000313" key="8">
    <source>
        <dbReference type="Proteomes" id="UP001454036"/>
    </source>
</evidence>
<dbReference type="Proteomes" id="UP001454036">
    <property type="component" value="Unassembled WGS sequence"/>
</dbReference>
<dbReference type="PANTHER" id="PTHR24223:SF181">
    <property type="entry name" value="ABC TRANSPORTER C FAMILY MEMBER 3"/>
    <property type="match status" value="1"/>
</dbReference>
<keyword evidence="8" id="KW-1185">Reference proteome</keyword>
<sequence length="135" mass="15525">MSVNAERIGDFSWHLHEPWTMVIIQVALALAILYKNSSRGYSCFCFYCASLQGKLMESKDTRIMKATSEVLRNMRILKTSGLGNEVLIYNSGVEDVEDGWLRKFLYTSTGSTFVFWLGTNFCICFHIWFGVRNKL</sequence>
<feature type="transmembrane region" description="Helical" evidence="6">
    <location>
        <begin position="18"/>
        <end position="34"/>
    </location>
</feature>
<dbReference type="Gene3D" id="1.20.1560.10">
    <property type="entry name" value="ABC transporter type 1, transmembrane domain"/>
    <property type="match status" value="1"/>
</dbReference>
<keyword evidence="1 6" id="KW-0812">Transmembrane</keyword>
<evidence type="ECO:0000256" key="6">
    <source>
        <dbReference type="SAM" id="Phobius"/>
    </source>
</evidence>
<evidence type="ECO:0000256" key="5">
    <source>
        <dbReference type="ARBA" id="ARBA00023136"/>
    </source>
</evidence>
<keyword evidence="5 6" id="KW-0472">Membrane</keyword>
<dbReference type="EMBL" id="BAABME010000881">
    <property type="protein sequence ID" value="GAA0146135.1"/>
    <property type="molecule type" value="Genomic_DNA"/>
</dbReference>
<evidence type="ECO:0000313" key="7">
    <source>
        <dbReference type="EMBL" id="GAA0146135.1"/>
    </source>
</evidence>
<gene>
    <name evidence="7" type="ORF">LIER_06161</name>
</gene>
<name>A0AAV3P7A6_LITER</name>
<comment type="caution">
    <text evidence="7">The sequence shown here is derived from an EMBL/GenBank/DDBJ whole genome shotgun (WGS) entry which is preliminary data.</text>
</comment>
<dbReference type="InterPro" id="IPR036640">
    <property type="entry name" value="ABC1_TM_sf"/>
</dbReference>
<evidence type="ECO:0000256" key="2">
    <source>
        <dbReference type="ARBA" id="ARBA00022741"/>
    </source>
</evidence>
<feature type="transmembrane region" description="Helical" evidence="6">
    <location>
        <begin position="113"/>
        <end position="131"/>
    </location>
</feature>
<evidence type="ECO:0000256" key="4">
    <source>
        <dbReference type="ARBA" id="ARBA00022989"/>
    </source>
</evidence>
<dbReference type="GO" id="GO:0042626">
    <property type="term" value="F:ATPase-coupled transmembrane transporter activity"/>
    <property type="evidence" value="ECO:0007669"/>
    <property type="project" value="TreeGrafter"/>
</dbReference>